<evidence type="ECO:0000256" key="1">
    <source>
        <dbReference type="ARBA" id="ARBA00008769"/>
    </source>
</evidence>
<keyword evidence="2" id="KW-0732">Signal</keyword>
<comment type="similarity">
    <text evidence="1 2">Belongs to the OprB family.</text>
</comment>
<evidence type="ECO:0000256" key="3">
    <source>
        <dbReference type="SAM" id="MobiDB-lite"/>
    </source>
</evidence>
<evidence type="ECO:0000313" key="4">
    <source>
        <dbReference type="EMBL" id="NVN10613.1"/>
    </source>
</evidence>
<sequence length="468" mass="50453">MKPPSGSRRRTALLIGLLTCLATGTGRAAPAAPTAATGIPPENSAGTPSESRGLIDGDVLALHAQSTFVFQGHDGFHAPYGGPQSLDRAARGNETWDVTLYAGLHPWQGGEIWADGEIDQGFGISNTTGIAGFTSGEAYKVGRAVPYFRVHRAFYRQTVNLGGTPERDASSLNQFGTIHSADRLVLTLGKFSVTDIFDASSYAHDPRTDFLNWTAIDAGTFDYAADSWGYTAGIAGEWYQDRWTLRSGVFLMSNTPNSPDIDTSFHQVQADEEIEERHSLLGRPGKILATAFLSHARMADLADAVRLSRRTGQPADAAAVRRYGNRPGISLMLEQGVTADLGIFLRAGWADGRYEAYEFTDIDRSLVAGLSLAGSSWHRPDDRIGIAGMTNGAGRQLKAYLAAGGTGQLVGDGKLPHPGDEHIAELYYDAAVIRPVHATLDYQWIGNPAYNRDRGPVSVLAFRLHGQY</sequence>
<protein>
    <submittedName>
        <fullName evidence="4">Carbohydrate porin</fullName>
    </submittedName>
</protein>
<dbReference type="GO" id="GO:0015288">
    <property type="term" value="F:porin activity"/>
    <property type="evidence" value="ECO:0007669"/>
    <property type="project" value="InterPro"/>
</dbReference>
<evidence type="ECO:0000256" key="2">
    <source>
        <dbReference type="RuleBase" id="RU363072"/>
    </source>
</evidence>
<gene>
    <name evidence="4" type="ORF">HUK84_05535</name>
</gene>
<dbReference type="Pfam" id="PF04966">
    <property type="entry name" value="OprB"/>
    <property type="match status" value="1"/>
</dbReference>
<feature type="compositionally biased region" description="Low complexity" evidence="3">
    <location>
        <begin position="29"/>
        <end position="41"/>
    </location>
</feature>
<proteinExistence type="inferred from homology"/>
<feature type="region of interest" description="Disordered" evidence="3">
    <location>
        <begin position="29"/>
        <end position="50"/>
    </location>
</feature>
<name>A0A7Y7M6Q0_9PROT</name>
<dbReference type="InterPro" id="IPR007049">
    <property type="entry name" value="Carb-sel_porin_OprB"/>
</dbReference>
<dbReference type="RefSeq" id="WP_176639380.1">
    <property type="nucleotide sequence ID" value="NZ_JABXXP010000056.1"/>
</dbReference>
<dbReference type="InterPro" id="IPR038673">
    <property type="entry name" value="OprB_sf"/>
</dbReference>
<dbReference type="EMBL" id="JABXXP010000056">
    <property type="protein sequence ID" value="NVN10613.1"/>
    <property type="molecule type" value="Genomic_DNA"/>
</dbReference>
<reference evidence="4 5" key="1">
    <citation type="submission" date="2020-06" db="EMBL/GenBank/DDBJ databases">
        <title>Description of novel acetic acid bacteria.</title>
        <authorList>
            <person name="Sombolestani A."/>
        </authorList>
    </citation>
    <scope>NUCLEOTIDE SEQUENCE [LARGE SCALE GENOMIC DNA]</scope>
    <source>
        <strain evidence="4 5">LMG 31431</strain>
    </source>
</reference>
<dbReference type="Proteomes" id="UP000534870">
    <property type="component" value="Unassembled WGS sequence"/>
</dbReference>
<dbReference type="AlphaFoldDB" id="A0A7Y7M6Q0"/>
<organism evidence="4 5">
    <name type="scientific">Nguyenibacter vanlangensis</name>
    <dbReference type="NCBI Taxonomy" id="1216886"/>
    <lineage>
        <taxon>Bacteria</taxon>
        <taxon>Pseudomonadati</taxon>
        <taxon>Pseudomonadota</taxon>
        <taxon>Alphaproteobacteria</taxon>
        <taxon>Acetobacterales</taxon>
        <taxon>Acetobacteraceae</taxon>
        <taxon>Nguyenibacter</taxon>
    </lineage>
</organism>
<dbReference type="Gene3D" id="2.40.160.180">
    <property type="entry name" value="Carbohydrate-selective porin OprB"/>
    <property type="match status" value="1"/>
</dbReference>
<accession>A0A7Y7M6Q0</accession>
<dbReference type="GO" id="GO:0008643">
    <property type="term" value="P:carbohydrate transport"/>
    <property type="evidence" value="ECO:0007669"/>
    <property type="project" value="InterPro"/>
</dbReference>
<evidence type="ECO:0000313" key="5">
    <source>
        <dbReference type="Proteomes" id="UP000534870"/>
    </source>
</evidence>
<feature type="chain" id="PRO_5031607935" evidence="2">
    <location>
        <begin position="29"/>
        <end position="468"/>
    </location>
</feature>
<feature type="signal peptide" evidence="2">
    <location>
        <begin position="1"/>
        <end position="28"/>
    </location>
</feature>
<dbReference type="GO" id="GO:0016020">
    <property type="term" value="C:membrane"/>
    <property type="evidence" value="ECO:0007669"/>
    <property type="project" value="InterPro"/>
</dbReference>
<comment type="caution">
    <text evidence="4">The sequence shown here is derived from an EMBL/GenBank/DDBJ whole genome shotgun (WGS) entry which is preliminary data.</text>
</comment>